<reference evidence="1" key="2">
    <citation type="journal article" date="2015" name="Data Brief">
        <title>Shoot transcriptome of the giant reed, Arundo donax.</title>
        <authorList>
            <person name="Barrero R.A."/>
            <person name="Guerrero F.D."/>
            <person name="Moolhuijzen P."/>
            <person name="Goolsby J.A."/>
            <person name="Tidwell J."/>
            <person name="Bellgard S.E."/>
            <person name="Bellgard M.I."/>
        </authorList>
    </citation>
    <scope>NUCLEOTIDE SEQUENCE</scope>
    <source>
        <tissue evidence="1">Shoot tissue taken approximately 20 cm above the soil surface</tissue>
    </source>
</reference>
<reference evidence="1" key="1">
    <citation type="submission" date="2014-09" db="EMBL/GenBank/DDBJ databases">
        <authorList>
            <person name="Magalhaes I.L.F."/>
            <person name="Oliveira U."/>
            <person name="Santos F.R."/>
            <person name="Vidigal T.H.D.A."/>
            <person name="Brescovit A.D."/>
            <person name="Santos A.J."/>
        </authorList>
    </citation>
    <scope>NUCLEOTIDE SEQUENCE</scope>
    <source>
        <tissue evidence="1">Shoot tissue taken approximately 20 cm above the soil surface</tissue>
    </source>
</reference>
<organism evidence="1">
    <name type="scientific">Arundo donax</name>
    <name type="common">Giant reed</name>
    <name type="synonym">Donax arundinaceus</name>
    <dbReference type="NCBI Taxonomy" id="35708"/>
    <lineage>
        <taxon>Eukaryota</taxon>
        <taxon>Viridiplantae</taxon>
        <taxon>Streptophyta</taxon>
        <taxon>Embryophyta</taxon>
        <taxon>Tracheophyta</taxon>
        <taxon>Spermatophyta</taxon>
        <taxon>Magnoliopsida</taxon>
        <taxon>Liliopsida</taxon>
        <taxon>Poales</taxon>
        <taxon>Poaceae</taxon>
        <taxon>PACMAD clade</taxon>
        <taxon>Arundinoideae</taxon>
        <taxon>Arundineae</taxon>
        <taxon>Arundo</taxon>
    </lineage>
</organism>
<dbReference type="AlphaFoldDB" id="A0A0A9ANY8"/>
<evidence type="ECO:0000313" key="1">
    <source>
        <dbReference type="EMBL" id="JAD50595.1"/>
    </source>
</evidence>
<proteinExistence type="predicted"/>
<dbReference type="EMBL" id="GBRH01247300">
    <property type="protein sequence ID" value="JAD50595.1"/>
    <property type="molecule type" value="Transcribed_RNA"/>
</dbReference>
<name>A0A0A9ANY8_ARUDO</name>
<accession>A0A0A9ANY8</accession>
<sequence>MIYLCMLTLPPCIRFCLLSCFGKRNKLSLIMSNT</sequence>
<protein>
    <submittedName>
        <fullName evidence="1">Uncharacterized protein</fullName>
    </submittedName>
</protein>